<feature type="compositionally biased region" description="Low complexity" evidence="1">
    <location>
        <begin position="20"/>
        <end position="32"/>
    </location>
</feature>
<accession>A0A2S3HEG5</accession>
<dbReference type="Gramene" id="PAN21325">
    <property type="protein sequence ID" value="PAN21325"/>
    <property type="gene ID" value="PAHAL_3G456600"/>
</dbReference>
<gene>
    <name evidence="2" type="ORF">PAHAL_3G456600</name>
</gene>
<evidence type="ECO:0000313" key="2">
    <source>
        <dbReference type="EMBL" id="PAN21325.1"/>
    </source>
</evidence>
<proteinExistence type="predicted"/>
<feature type="region of interest" description="Disordered" evidence="1">
    <location>
        <begin position="1"/>
        <end position="94"/>
    </location>
</feature>
<feature type="compositionally biased region" description="Pro residues" evidence="1">
    <location>
        <begin position="80"/>
        <end position="90"/>
    </location>
</feature>
<name>A0A2S3HEG5_9POAL</name>
<feature type="compositionally biased region" description="Low complexity" evidence="1">
    <location>
        <begin position="52"/>
        <end position="71"/>
    </location>
</feature>
<dbReference type="EMBL" id="CM008048">
    <property type="protein sequence ID" value="PAN21325.1"/>
    <property type="molecule type" value="Genomic_DNA"/>
</dbReference>
<evidence type="ECO:0000256" key="1">
    <source>
        <dbReference type="SAM" id="MobiDB-lite"/>
    </source>
</evidence>
<protein>
    <submittedName>
        <fullName evidence="2">Uncharacterized protein</fullName>
    </submittedName>
</protein>
<organism evidence="2">
    <name type="scientific">Panicum hallii</name>
    <dbReference type="NCBI Taxonomy" id="206008"/>
    <lineage>
        <taxon>Eukaryota</taxon>
        <taxon>Viridiplantae</taxon>
        <taxon>Streptophyta</taxon>
        <taxon>Embryophyta</taxon>
        <taxon>Tracheophyta</taxon>
        <taxon>Spermatophyta</taxon>
        <taxon>Magnoliopsida</taxon>
        <taxon>Liliopsida</taxon>
        <taxon>Poales</taxon>
        <taxon>Poaceae</taxon>
        <taxon>PACMAD clade</taxon>
        <taxon>Panicoideae</taxon>
        <taxon>Panicodae</taxon>
        <taxon>Paniceae</taxon>
        <taxon>Panicinae</taxon>
        <taxon>Panicum</taxon>
        <taxon>Panicum sect. Panicum</taxon>
    </lineage>
</organism>
<reference evidence="2" key="1">
    <citation type="submission" date="2018-04" db="EMBL/GenBank/DDBJ databases">
        <title>WGS assembly of Panicum hallii.</title>
        <authorList>
            <person name="Lovell J."/>
            <person name="Jenkins J."/>
            <person name="Lowry D."/>
            <person name="Mamidi S."/>
            <person name="Sreedasyam A."/>
            <person name="Weng X."/>
            <person name="Barry K."/>
            <person name="Bonette J."/>
            <person name="Campitelli B."/>
            <person name="Daum C."/>
            <person name="Gordon S."/>
            <person name="Gould B."/>
            <person name="Lipzen A."/>
            <person name="Macqueen A."/>
            <person name="Palacio-Mejia J."/>
            <person name="Plott C."/>
            <person name="Shakirov E."/>
            <person name="Shu S."/>
            <person name="Yoshinaga Y."/>
            <person name="Zane M."/>
            <person name="Rokhsar D."/>
            <person name="Grimwood J."/>
            <person name="Schmutz J."/>
            <person name="Juenger T."/>
        </authorList>
    </citation>
    <scope>NUCLEOTIDE SEQUENCE [LARGE SCALE GENOMIC DNA]</scope>
    <source>
        <strain evidence="2">FIL2</strain>
    </source>
</reference>
<dbReference type="Proteomes" id="UP000243499">
    <property type="component" value="Chromosome 3"/>
</dbReference>
<sequence>MPCRPPSPLRLSFLSTDSCAAHSAPPSSAATPGREPQPPALGTPLRRRDAGARAAGGSSRRSPSSTPAASRVHLHWSAPRHPPPPPPAPVASPAGHATMLTPVARLAACRLLGLASFSASEAAARRLAPSLVYCMRTYEKISEAHQVRAEKKRLLGFLVKEAKAACEKGKLHGESEQIPQEHVMFANLCRMVLPLISALKPPYVHELPLPKGVKRSWDSAFEPIVLKKSTFCEGLITW</sequence>
<dbReference type="AlphaFoldDB" id="A0A2S3HEG5"/>